<dbReference type="CDD" id="cd00408">
    <property type="entry name" value="DHDPS-like"/>
    <property type="match status" value="1"/>
</dbReference>
<dbReference type="GO" id="GO:0008840">
    <property type="term" value="F:4-hydroxy-tetrahydrodipicolinate synthase activity"/>
    <property type="evidence" value="ECO:0007669"/>
    <property type="project" value="TreeGrafter"/>
</dbReference>
<sequence>MAISCCGSSATRAGIQINRPSGARAVTTFARPFSGVFPVAPTPFTDSGELDLDGQRRVIDCMVDQGVDGICILANYSEQFVLTDAERDTLGDLCLEHTAGRVPVMVTCSHFSTRIASERAKRAAAAGASLVMLMPPYHGALLKVDENAMFDHFARVAEAAGVPVMVQDAPLSGVTLPVPFLARLARELPLVRYFKIEVPQAAAKLRALIAAGGDTIEGPFDGEEAITLMPDLDAGATGTMSSALLPDLIRLVFDAYRAGERDKAREGYARILPLINYENRQCGLRAAKTVMKEGGVIKSDAVRHPLEALAPATRAELLELAREANPLALRWGH</sequence>
<dbReference type="EMBL" id="CP040078">
    <property type="protein sequence ID" value="QCP52268.1"/>
    <property type="molecule type" value="Genomic_DNA"/>
</dbReference>
<dbReference type="GO" id="GO:0005829">
    <property type="term" value="C:cytosol"/>
    <property type="evidence" value="ECO:0007669"/>
    <property type="project" value="TreeGrafter"/>
</dbReference>
<keyword evidence="2 3" id="KW-0456">Lyase</keyword>
<dbReference type="Pfam" id="PF00701">
    <property type="entry name" value="DHDPS"/>
    <property type="match status" value="1"/>
</dbReference>
<dbReference type="OrthoDB" id="8723394at2"/>
<organism evidence="5 6">
    <name type="scientific">Trinickia violacea</name>
    <dbReference type="NCBI Taxonomy" id="2571746"/>
    <lineage>
        <taxon>Bacteria</taxon>
        <taxon>Pseudomonadati</taxon>
        <taxon>Pseudomonadota</taxon>
        <taxon>Betaproteobacteria</taxon>
        <taxon>Burkholderiales</taxon>
        <taxon>Burkholderiaceae</taxon>
        <taxon>Trinickia</taxon>
    </lineage>
</organism>
<comment type="similarity">
    <text evidence="1 3">Belongs to the DapA family.</text>
</comment>
<accession>A0A4P8ISW6</accession>
<proteinExistence type="inferred from homology"/>
<dbReference type="SMART" id="SM01130">
    <property type="entry name" value="DHDPS"/>
    <property type="match status" value="1"/>
</dbReference>
<gene>
    <name evidence="5" type="ORF">FAZ95_24110</name>
</gene>
<protein>
    <submittedName>
        <fullName evidence="5">Dihydrodipicolinate synthase family protein</fullName>
    </submittedName>
</protein>
<dbReference type="InterPro" id="IPR002220">
    <property type="entry name" value="DapA-like"/>
</dbReference>
<dbReference type="InterPro" id="IPR013785">
    <property type="entry name" value="Aldolase_TIM"/>
</dbReference>
<evidence type="ECO:0000256" key="1">
    <source>
        <dbReference type="ARBA" id="ARBA00007592"/>
    </source>
</evidence>
<keyword evidence="6" id="KW-1185">Reference proteome</keyword>
<evidence type="ECO:0000313" key="6">
    <source>
        <dbReference type="Proteomes" id="UP000298656"/>
    </source>
</evidence>
<dbReference type="Proteomes" id="UP000298656">
    <property type="component" value="Chromosome 2"/>
</dbReference>
<dbReference type="Gene3D" id="3.20.20.70">
    <property type="entry name" value="Aldolase class I"/>
    <property type="match status" value="1"/>
</dbReference>
<evidence type="ECO:0000256" key="2">
    <source>
        <dbReference type="ARBA" id="ARBA00023239"/>
    </source>
</evidence>
<reference evidence="5 6" key="1">
    <citation type="submission" date="2019-05" db="EMBL/GenBank/DDBJ databases">
        <title>Burkholderia sp. DHOD12, isolated from subtropical forest soil.</title>
        <authorList>
            <person name="Gao Z.-H."/>
            <person name="Qiu L.-H."/>
        </authorList>
    </citation>
    <scope>NUCLEOTIDE SEQUENCE [LARGE SCALE GENOMIC DNA]</scope>
    <source>
        <strain evidence="5 6">DHOD12</strain>
    </source>
</reference>
<name>A0A4P8ISW6_9BURK</name>
<dbReference type="AlphaFoldDB" id="A0A4P8ISW6"/>
<evidence type="ECO:0000313" key="5">
    <source>
        <dbReference type="EMBL" id="QCP52268.1"/>
    </source>
</evidence>
<dbReference type="SUPFAM" id="SSF51569">
    <property type="entry name" value="Aldolase"/>
    <property type="match status" value="1"/>
</dbReference>
<dbReference type="PANTHER" id="PTHR12128">
    <property type="entry name" value="DIHYDRODIPICOLINATE SYNTHASE"/>
    <property type="match status" value="1"/>
</dbReference>
<evidence type="ECO:0000256" key="4">
    <source>
        <dbReference type="PIRSR" id="PIRSR001365-2"/>
    </source>
</evidence>
<evidence type="ECO:0000256" key="3">
    <source>
        <dbReference type="PIRNR" id="PIRNR001365"/>
    </source>
</evidence>
<dbReference type="PIRSF" id="PIRSF001365">
    <property type="entry name" value="DHDPS"/>
    <property type="match status" value="1"/>
</dbReference>
<dbReference type="KEGG" id="tvl:FAZ95_24110"/>
<feature type="binding site" evidence="4">
    <location>
        <position position="240"/>
    </location>
    <ligand>
        <name>pyruvate</name>
        <dbReference type="ChEBI" id="CHEBI:15361"/>
    </ligand>
</feature>
<dbReference type="PANTHER" id="PTHR12128:SF66">
    <property type="entry name" value="4-HYDROXY-2-OXOGLUTARATE ALDOLASE, MITOCHONDRIAL"/>
    <property type="match status" value="1"/>
</dbReference>